<dbReference type="Proteomes" id="UP001583280">
    <property type="component" value="Unassembled WGS sequence"/>
</dbReference>
<sequence length="157" mass="18819">MCLYDMTVWCCRSWRWEGFRERCNQVTRTGETCGLKLIYETVFLDKVCTQCEKAAKKERRLEKMRQDLRRWCCQGGQDLMATIEKTRRDYQQVFNEWHEMREVHEALANPNSNSIRAVRERGLDLVMPPVSSMPDYTGGPYIEKIYHPQELNFFLRH</sequence>
<evidence type="ECO:0000313" key="1">
    <source>
        <dbReference type="EMBL" id="KAL1890372.1"/>
    </source>
</evidence>
<comment type="caution">
    <text evidence="1">The sequence shown here is derived from an EMBL/GenBank/DDBJ whole genome shotgun (WGS) entry which is preliminary data.</text>
</comment>
<reference evidence="1 2" key="1">
    <citation type="journal article" date="2024" name="IMA Fungus">
        <title>IMA Genome - F19 : A genome assembly and annotation guide to empower mycologists, including annotated draft genome sequences of Ceratocystis pirilliformis, Diaporthe australafricana, Fusarium ophioides, Paecilomyces lecythidis, and Sporothrix stenoceras.</title>
        <authorList>
            <person name="Aylward J."/>
            <person name="Wilson A.M."/>
            <person name="Visagie C.M."/>
            <person name="Spraker J."/>
            <person name="Barnes I."/>
            <person name="Buitendag C."/>
            <person name="Ceriani C."/>
            <person name="Del Mar Angel L."/>
            <person name="du Plessis D."/>
            <person name="Fuchs T."/>
            <person name="Gasser K."/>
            <person name="Kramer D."/>
            <person name="Li W."/>
            <person name="Munsamy K."/>
            <person name="Piso A."/>
            <person name="Price J.L."/>
            <person name="Sonnekus B."/>
            <person name="Thomas C."/>
            <person name="van der Nest A."/>
            <person name="van Dijk A."/>
            <person name="van Heerden A."/>
            <person name="van Vuuren N."/>
            <person name="Yilmaz N."/>
            <person name="Duong T.A."/>
            <person name="van der Merwe N.A."/>
            <person name="Wingfield M.J."/>
            <person name="Wingfield B.D."/>
        </authorList>
    </citation>
    <scope>NUCLEOTIDE SEQUENCE [LARGE SCALE GENOMIC DNA]</scope>
    <source>
        <strain evidence="1 2">CMW 12675</strain>
    </source>
</reference>
<accession>A0ABR3YQJ1</accession>
<organism evidence="1 2">
    <name type="scientific">Ceratocystis pirilliformis</name>
    <dbReference type="NCBI Taxonomy" id="259994"/>
    <lineage>
        <taxon>Eukaryota</taxon>
        <taxon>Fungi</taxon>
        <taxon>Dikarya</taxon>
        <taxon>Ascomycota</taxon>
        <taxon>Pezizomycotina</taxon>
        <taxon>Sordariomycetes</taxon>
        <taxon>Hypocreomycetidae</taxon>
        <taxon>Microascales</taxon>
        <taxon>Ceratocystidaceae</taxon>
        <taxon>Ceratocystis</taxon>
    </lineage>
</organism>
<name>A0ABR3YQJ1_9PEZI</name>
<proteinExistence type="predicted"/>
<gene>
    <name evidence="1" type="ORF">Cpir12675_005417</name>
</gene>
<protein>
    <submittedName>
        <fullName evidence="1">Uncharacterized protein</fullName>
    </submittedName>
</protein>
<evidence type="ECO:0000313" key="2">
    <source>
        <dbReference type="Proteomes" id="UP001583280"/>
    </source>
</evidence>
<keyword evidence="2" id="KW-1185">Reference proteome</keyword>
<dbReference type="EMBL" id="JAWDJO010000185">
    <property type="protein sequence ID" value="KAL1890372.1"/>
    <property type="molecule type" value="Genomic_DNA"/>
</dbReference>